<dbReference type="EnsemblPlants" id="AVESA.00010b.r2.6CG1120470.1">
    <property type="protein sequence ID" value="AVESA.00010b.r2.6CG1120470.1.CDS"/>
    <property type="gene ID" value="AVESA.00010b.r2.6CG1120470"/>
</dbReference>
<reference evidence="1" key="1">
    <citation type="submission" date="2021-05" db="EMBL/GenBank/DDBJ databases">
        <authorList>
            <person name="Scholz U."/>
            <person name="Mascher M."/>
            <person name="Fiebig A."/>
        </authorList>
    </citation>
    <scope>NUCLEOTIDE SEQUENCE [LARGE SCALE GENOMIC DNA]</scope>
</reference>
<keyword evidence="2" id="KW-1185">Reference proteome</keyword>
<evidence type="ECO:0000313" key="1">
    <source>
        <dbReference type="EnsemblPlants" id="AVESA.00010b.r2.6CG1120470.1.CDS"/>
    </source>
</evidence>
<evidence type="ECO:0000313" key="2">
    <source>
        <dbReference type="Proteomes" id="UP001732700"/>
    </source>
</evidence>
<name>A0ACD5Z8N7_AVESA</name>
<dbReference type="Proteomes" id="UP001732700">
    <property type="component" value="Chromosome 6C"/>
</dbReference>
<proteinExistence type="predicted"/>
<organism evidence="1 2">
    <name type="scientific">Avena sativa</name>
    <name type="common">Oat</name>
    <dbReference type="NCBI Taxonomy" id="4498"/>
    <lineage>
        <taxon>Eukaryota</taxon>
        <taxon>Viridiplantae</taxon>
        <taxon>Streptophyta</taxon>
        <taxon>Embryophyta</taxon>
        <taxon>Tracheophyta</taxon>
        <taxon>Spermatophyta</taxon>
        <taxon>Magnoliopsida</taxon>
        <taxon>Liliopsida</taxon>
        <taxon>Poales</taxon>
        <taxon>Poaceae</taxon>
        <taxon>BOP clade</taxon>
        <taxon>Pooideae</taxon>
        <taxon>Poodae</taxon>
        <taxon>Poeae</taxon>
        <taxon>Poeae Chloroplast Group 1 (Aveneae type)</taxon>
        <taxon>Aveninae</taxon>
        <taxon>Avena</taxon>
    </lineage>
</organism>
<sequence length="1054" mass="121033">MSLQGIYACTIREAARLIFYGYISNSSKARYYQRGQNIYFDGWHGLGASAVLVAIAELAGSRQERGFDIVIHVDCLVWESKREMQRSIAEELKLDITAMELLDEKDEADDFSGVDKSDRAELDEVGQLIYNVTKGRKMLVIFHNGSDDEIDLARFGLPVFDSGNIVLWTFRGRFRLDPMIQFRVRYAHYDLLAFPSDGTNSDWKFNLAHEEASQVRNDISPDIIIDCFFYWCLLYFDHEGLIDYDEDAHASNCWVCDGIIPPGDSAWQIGQRLHEAMRLEFVPPKQHSPEMFSWFPFEQLQEKKSVWILVTSMDVKNKNIEVVPEEATSYFVTLEKYDHLTTLPKNLFHKSSKLRVLRLSCCTFSFASPPFTVCRSLKFISVDSCTNEDAELIGGTHKEKVNEWEFLKSLWVLDIRDTNSDWILSPSKMRLMTELRELNIKAAGNISCVQNIPKLEFKLLCNLRKLRVIGTSTFFTTLVRDAFMGMQKLELLDLSGNSDMEFLPNILAASRLRVLILDGCTGLQQVEPDTLPKSLESFSFDGFGRASRWRNSMHMPEKKVRPSGHANKEPPRVSKISLQGCGGLKNIFLRGLPNLKELNLSDTAIKELDLEDLQVVQIECLFLMGCRNLCRLKWTVGGYPHVKLLCIDFRGKEESGPIDDCCQYYSCSEVQQEASQQMVHIVITDAKFLRAFSIGGLDNYIPGITGSNQHFHIHLASSGGQRTDIGNKEERVNTPSTTRYPYMDVLNKVIKKDANSEACTQHLPLGCHIEIAKGGRNWLSGEQMNRIEHLMAKAESFHMHDHPYVTTGGLETNMYTHHFPNIRWCCFHRCPKLHTIFPVDNMPMKVTSFEKMQTLCVSHLLAVQSVWSRKLRFSRNFPGPLCAFQKLHHIHLHSCPRLKFVLPWSFHSLASLETIHIRYCGELRQIFPKWEDYNGEFVSTRIEFPSLKHVYLHELPMLEHICEIDMLAPALDTIFLRGCWNLIKLPAISSGRSLDNPLAVVDCEKDWWDNLNWDGLEASRPLFSPRHSCYYKKVQPRVSVLRYILEFLLVEHIS</sequence>
<protein>
    <submittedName>
        <fullName evidence="1">Uncharacterized protein</fullName>
    </submittedName>
</protein>
<reference evidence="1" key="2">
    <citation type="submission" date="2025-09" db="UniProtKB">
        <authorList>
            <consortium name="EnsemblPlants"/>
        </authorList>
    </citation>
    <scope>IDENTIFICATION</scope>
</reference>
<accession>A0ACD5Z8N7</accession>